<feature type="transmembrane region" description="Helical" evidence="7">
    <location>
        <begin position="125"/>
        <end position="145"/>
    </location>
</feature>
<evidence type="ECO:0000256" key="1">
    <source>
        <dbReference type="ARBA" id="ARBA00004141"/>
    </source>
</evidence>
<evidence type="ECO:0000256" key="6">
    <source>
        <dbReference type="SAM" id="MobiDB-lite"/>
    </source>
</evidence>
<name>A0ABP0GME4_CLALP</name>
<feature type="region of interest" description="Disordered" evidence="6">
    <location>
        <begin position="164"/>
        <end position="203"/>
    </location>
</feature>
<evidence type="ECO:0000256" key="2">
    <source>
        <dbReference type="ARBA" id="ARBA00006772"/>
    </source>
</evidence>
<protein>
    <recommendedName>
        <fullName evidence="10">Solute carrier family 13 member 5</fullName>
    </recommendedName>
</protein>
<feature type="compositionally biased region" description="Low complexity" evidence="6">
    <location>
        <begin position="169"/>
        <end position="179"/>
    </location>
</feature>
<feature type="region of interest" description="Disordered" evidence="6">
    <location>
        <begin position="271"/>
        <end position="303"/>
    </location>
</feature>
<feature type="transmembrane region" description="Helical" evidence="7">
    <location>
        <begin position="653"/>
        <end position="677"/>
    </location>
</feature>
<evidence type="ECO:0000256" key="3">
    <source>
        <dbReference type="ARBA" id="ARBA00022692"/>
    </source>
</evidence>
<dbReference type="InterPro" id="IPR001898">
    <property type="entry name" value="SLC13A/DASS"/>
</dbReference>
<feature type="transmembrane region" description="Helical" evidence="7">
    <location>
        <begin position="330"/>
        <end position="355"/>
    </location>
</feature>
<dbReference type="Proteomes" id="UP001642483">
    <property type="component" value="Unassembled WGS sequence"/>
</dbReference>
<reference evidence="8 9" key="1">
    <citation type="submission" date="2024-02" db="EMBL/GenBank/DDBJ databases">
        <authorList>
            <person name="Daric V."/>
            <person name="Darras S."/>
        </authorList>
    </citation>
    <scope>NUCLEOTIDE SEQUENCE [LARGE SCALE GENOMIC DNA]</scope>
</reference>
<keyword evidence="3 7" id="KW-0812">Transmembrane</keyword>
<keyword evidence="5 7" id="KW-0472">Membrane</keyword>
<comment type="subcellular location">
    <subcellularLocation>
        <location evidence="1">Membrane</location>
        <topology evidence="1">Multi-pass membrane protein</topology>
    </subcellularLocation>
</comment>
<feature type="transmembrane region" description="Helical" evidence="7">
    <location>
        <begin position="531"/>
        <end position="548"/>
    </location>
</feature>
<dbReference type="EMBL" id="CAWYQH010000130">
    <property type="protein sequence ID" value="CAK8692086.1"/>
    <property type="molecule type" value="Genomic_DNA"/>
</dbReference>
<feature type="transmembrane region" description="Helical" evidence="7">
    <location>
        <begin position="441"/>
        <end position="459"/>
    </location>
</feature>
<dbReference type="PANTHER" id="PTHR10283:SF135">
    <property type="entry name" value="SOLUTE CARRIER FAMILY 13 MEMBER 5"/>
    <property type="match status" value="1"/>
</dbReference>
<feature type="compositionally biased region" description="Basic and acidic residues" evidence="6">
    <location>
        <begin position="180"/>
        <end position="199"/>
    </location>
</feature>
<evidence type="ECO:0000313" key="9">
    <source>
        <dbReference type="Proteomes" id="UP001642483"/>
    </source>
</evidence>
<feature type="transmembrane region" description="Helical" evidence="7">
    <location>
        <begin position="572"/>
        <end position="601"/>
    </location>
</feature>
<feature type="transmembrane region" description="Helical" evidence="7">
    <location>
        <begin position="479"/>
        <end position="497"/>
    </location>
</feature>
<sequence length="707" mass="77902">MGTLRELRKFKSTLILILAPVLLLPIILFTPGELYSEMACAYTILLMAVYWITEVVPLAVTALLPLVFYPFLGILKAKTVSVEYLKDVNVLFLGGLTVAVAVEHWNLHKRIALKVLTLVGAKPRWLLFGFMITTAFLSMWISNVATTAMMIPIAQAVLDELVSEQNGKSSDSSGDSGRSTPKDDPIPSVHIHEPHDVHPSSHVVCPAQPNLLVTEIGNIGEAQQLGARLAGHNDPSVMYVPNNDTSSPPAYSFVATEDDTNEVHLSLPTSVCSQKPEKYSKSSSQVEQKRNSEDTLEGPDASTAQLIQDSDMFERTFSQRMDQEKRNQGLAKALTICVCYSANIGGTATLTGTGPNLIMAGQFRTAYKEAPEIDFGSWVFFAFPGMVLFLMISWLWIQYLFLDLNWKEIFPCWSRRSPMTREEEQMDAVIKRQYSALGRMSFAEISVFCLFILLALLWLTRDPGFVSGWGSLPIFKKGYVSDASVAMLITFILFVFPSKRPNFFCCRAKNDAREMAPVPPLLTWKVVQQKMAWNVILLLGGGFAMALGSKESGLSKWIGSQMTPLNTIPSGWANLICCIVICALTQCTSNTATATVFLPILAELAEVLRVNPLYLMLPSTVITSYAFMLPVSTPPNAIAYSYGHLTMMDMIKAGFIMNIIGILVAMFSVHAFGGAAFHVFEDCPSWLDTDMCSTNQTAVLNNATAAM</sequence>
<feature type="transmembrane region" description="Helical" evidence="7">
    <location>
        <begin position="375"/>
        <end position="397"/>
    </location>
</feature>
<evidence type="ECO:0000256" key="7">
    <source>
        <dbReference type="SAM" id="Phobius"/>
    </source>
</evidence>
<dbReference type="Pfam" id="PF00939">
    <property type="entry name" value="Na_sulph_symp"/>
    <property type="match status" value="1"/>
</dbReference>
<evidence type="ECO:0000313" key="8">
    <source>
        <dbReference type="EMBL" id="CAK8692086.1"/>
    </source>
</evidence>
<dbReference type="PANTHER" id="PTHR10283">
    <property type="entry name" value="SOLUTE CARRIER FAMILY 13 MEMBER"/>
    <property type="match status" value="1"/>
</dbReference>
<keyword evidence="4 7" id="KW-1133">Transmembrane helix</keyword>
<comment type="similarity">
    <text evidence="2">Belongs to the SLC13A/DASS transporter (TC 2.A.47) family. NADC subfamily.</text>
</comment>
<comment type="caution">
    <text evidence="8">The sequence shown here is derived from an EMBL/GenBank/DDBJ whole genome shotgun (WGS) entry which is preliminary data.</text>
</comment>
<organism evidence="8 9">
    <name type="scientific">Clavelina lepadiformis</name>
    <name type="common">Light-bulb sea squirt</name>
    <name type="synonym">Ascidia lepadiformis</name>
    <dbReference type="NCBI Taxonomy" id="159417"/>
    <lineage>
        <taxon>Eukaryota</taxon>
        <taxon>Metazoa</taxon>
        <taxon>Chordata</taxon>
        <taxon>Tunicata</taxon>
        <taxon>Ascidiacea</taxon>
        <taxon>Aplousobranchia</taxon>
        <taxon>Clavelinidae</taxon>
        <taxon>Clavelina</taxon>
    </lineage>
</organism>
<feature type="transmembrane region" description="Helical" evidence="7">
    <location>
        <begin position="84"/>
        <end position="105"/>
    </location>
</feature>
<proteinExistence type="inferred from homology"/>
<evidence type="ECO:0000256" key="5">
    <source>
        <dbReference type="ARBA" id="ARBA00023136"/>
    </source>
</evidence>
<feature type="transmembrane region" description="Helical" evidence="7">
    <location>
        <begin position="12"/>
        <end position="29"/>
    </location>
</feature>
<evidence type="ECO:0000256" key="4">
    <source>
        <dbReference type="ARBA" id="ARBA00022989"/>
    </source>
</evidence>
<feature type="transmembrane region" description="Helical" evidence="7">
    <location>
        <begin position="49"/>
        <end position="72"/>
    </location>
</feature>
<accession>A0ABP0GME4</accession>
<gene>
    <name evidence="8" type="ORF">CVLEPA_LOCUS24834</name>
</gene>
<evidence type="ECO:0008006" key="10">
    <source>
        <dbReference type="Google" id="ProtNLM"/>
    </source>
</evidence>
<keyword evidence="9" id="KW-1185">Reference proteome</keyword>